<protein>
    <submittedName>
        <fullName evidence="2">Uncharacterized protein</fullName>
    </submittedName>
</protein>
<sequence>MRVRGTFDQWSADICIPPRDDKQSAPHIIYPLSQHSPNNIGTSIMSTEALPITPGAFAEAIKELPLAVLYSKVSELTNSIAHLHRSNVELRTYLVETNDSEEDKKEIEQYVTENEQVAVSMNERIALLKTEVENRGQPWIELEDLKKVDDEAPNGDGAGGATEATESAAGGQDGDSHEGVYL</sequence>
<feature type="compositionally biased region" description="Low complexity" evidence="1">
    <location>
        <begin position="161"/>
        <end position="170"/>
    </location>
</feature>
<dbReference type="PANTHER" id="PTHR40422">
    <property type="entry name" value="TRANSLATION MACHINERY-ASSOCIATED PROTEIN 17"/>
    <property type="match status" value="1"/>
</dbReference>
<name>A0A9W4NMR4_9EURO</name>
<dbReference type="Proteomes" id="UP001152592">
    <property type="component" value="Unassembled WGS sequence"/>
</dbReference>
<organism evidence="2 3">
    <name type="scientific">Penicillium salamii</name>
    <dbReference type="NCBI Taxonomy" id="1612424"/>
    <lineage>
        <taxon>Eukaryota</taxon>
        <taxon>Fungi</taxon>
        <taxon>Dikarya</taxon>
        <taxon>Ascomycota</taxon>
        <taxon>Pezizomycotina</taxon>
        <taxon>Eurotiomycetes</taxon>
        <taxon>Eurotiomycetidae</taxon>
        <taxon>Eurotiales</taxon>
        <taxon>Aspergillaceae</taxon>
        <taxon>Penicillium</taxon>
    </lineage>
</organism>
<feature type="region of interest" description="Disordered" evidence="1">
    <location>
        <begin position="143"/>
        <end position="182"/>
    </location>
</feature>
<evidence type="ECO:0000313" key="2">
    <source>
        <dbReference type="EMBL" id="CAG8385039.1"/>
    </source>
</evidence>
<evidence type="ECO:0000313" key="3">
    <source>
        <dbReference type="Proteomes" id="UP001152592"/>
    </source>
</evidence>
<dbReference type="InterPro" id="IPR038966">
    <property type="entry name" value="TMA17"/>
</dbReference>
<accession>A0A9W4NMR4</accession>
<proteinExistence type="predicted"/>
<comment type="caution">
    <text evidence="2">The sequence shown here is derived from an EMBL/GenBank/DDBJ whole genome shotgun (WGS) entry which is preliminary data.</text>
</comment>
<reference evidence="2" key="1">
    <citation type="submission" date="2021-07" db="EMBL/GenBank/DDBJ databases">
        <authorList>
            <person name="Branca A.L. A."/>
        </authorList>
    </citation>
    <scope>NUCLEOTIDE SEQUENCE</scope>
</reference>
<dbReference type="EMBL" id="CAJVPD010000238">
    <property type="protein sequence ID" value="CAG8385039.1"/>
    <property type="molecule type" value="Genomic_DNA"/>
</dbReference>
<evidence type="ECO:0000256" key="1">
    <source>
        <dbReference type="SAM" id="MobiDB-lite"/>
    </source>
</evidence>
<dbReference type="GO" id="GO:0030674">
    <property type="term" value="F:protein-macromolecule adaptor activity"/>
    <property type="evidence" value="ECO:0007669"/>
    <property type="project" value="TreeGrafter"/>
</dbReference>
<dbReference type="PANTHER" id="PTHR40422:SF1">
    <property type="entry name" value="TRANSLATION MACHINERY-ASSOCIATED PROTEIN 17"/>
    <property type="match status" value="1"/>
</dbReference>
<dbReference type="AlphaFoldDB" id="A0A9W4NMR4"/>
<gene>
    <name evidence="2" type="ORF">PSALAMII_LOCUS6149</name>
</gene>
<dbReference type="GO" id="GO:0070682">
    <property type="term" value="P:proteasome regulatory particle assembly"/>
    <property type="evidence" value="ECO:0007669"/>
    <property type="project" value="InterPro"/>
</dbReference>
<dbReference type="OrthoDB" id="63989at2759"/>